<dbReference type="PANTHER" id="PTHR45621">
    <property type="entry name" value="OS01G0588500 PROTEIN-RELATED"/>
    <property type="match status" value="1"/>
</dbReference>
<accession>A0A9Q0J1H3</accession>
<sequence>KLPSLWSNTDYPYGQIYCTDMVFKSLITSWTDGFSQERLIGNFQFGKVYRGVLRDGKNVTVKVWEEENSLYTVLPGDNEVRLLEELELLEFFKKKKGSPYHRNLVKRRLDCEDSRRGLWIMVYDLDPIDTVQNLLGKDVFTWRMRIKVALGVASLLKFLHAEHPDLPYLIRNLAASHIMLDQEQEPVLFDFSMISGGILYDKRNILYEHANGCHGYVDPTSAFPGAWSDKCDVFSYGVLLLQLVSKVEDPEEVGTSDKQTIFDWAWREYKSQKSGSSKLNFSLVHPSLQSDPFFNCDDGVKVTKLALQCVHNDPRKRPSMKQVHSHLEKLHVALSIVAIQGEGSKLGGGISNQQADKVSGTRHLHEDNNLKIFSYDELRMFTNDFSNENRIDDFQYGKIFHGTIQEKQVVVKIWQHGGIYWVANHDNELRLRDEIILLRHPQLISHPNLVELIGYCREEKYIGVVYDLKALDTLFNLILKDSLTWLQIIKIGIGFASLLAFLHTENSPLQPYAVRNISASHIMLDQVNPSSIDFFPMLIDYGQFVGGILPHSRLKRHMIMGCFGYKDVNGGCYTNYPQACDVYAYGTVLLSMLCKKVFKVEAWVAGDPCDNVIEWAEGEYKAKLLSSYSEWSLEHQSFIRDTGYYNRDAIEVSKLAMQCVEYNPYNRPTMDQVVKRLMKLHVVHTHADELCINQVLLG</sequence>
<dbReference type="GO" id="GO:0005886">
    <property type="term" value="C:plasma membrane"/>
    <property type="evidence" value="ECO:0007669"/>
    <property type="project" value="UniProtKB-SubCell"/>
</dbReference>
<organism evidence="4 5">
    <name type="scientific">Turnera subulata</name>
    <dbReference type="NCBI Taxonomy" id="218843"/>
    <lineage>
        <taxon>Eukaryota</taxon>
        <taxon>Viridiplantae</taxon>
        <taxon>Streptophyta</taxon>
        <taxon>Embryophyta</taxon>
        <taxon>Tracheophyta</taxon>
        <taxon>Spermatophyta</taxon>
        <taxon>Magnoliopsida</taxon>
        <taxon>eudicotyledons</taxon>
        <taxon>Gunneridae</taxon>
        <taxon>Pentapetalae</taxon>
        <taxon>rosids</taxon>
        <taxon>fabids</taxon>
        <taxon>Malpighiales</taxon>
        <taxon>Passifloraceae</taxon>
        <taxon>Turnera</taxon>
    </lineage>
</organism>
<dbReference type="Pfam" id="PF07714">
    <property type="entry name" value="PK_Tyr_Ser-Thr"/>
    <property type="match status" value="1"/>
</dbReference>
<dbReference type="InterPro" id="IPR001245">
    <property type="entry name" value="Ser-Thr/Tyr_kinase_cat_dom"/>
</dbReference>
<evidence type="ECO:0000256" key="1">
    <source>
        <dbReference type="ARBA" id="ARBA00004236"/>
    </source>
</evidence>
<evidence type="ECO:0000256" key="2">
    <source>
        <dbReference type="ARBA" id="ARBA00022475"/>
    </source>
</evidence>
<dbReference type="Gene3D" id="1.10.510.10">
    <property type="entry name" value="Transferase(Phosphotransferase) domain 1"/>
    <property type="match status" value="2"/>
</dbReference>
<evidence type="ECO:0000259" key="3">
    <source>
        <dbReference type="PROSITE" id="PS50011"/>
    </source>
</evidence>
<keyword evidence="5" id="KW-1185">Reference proteome</keyword>
<dbReference type="GO" id="GO:0005524">
    <property type="term" value="F:ATP binding"/>
    <property type="evidence" value="ECO:0007669"/>
    <property type="project" value="InterPro"/>
</dbReference>
<keyword evidence="2" id="KW-1003">Cell membrane</keyword>
<dbReference type="InterPro" id="IPR011009">
    <property type="entry name" value="Kinase-like_dom_sf"/>
</dbReference>
<dbReference type="InterPro" id="IPR000719">
    <property type="entry name" value="Prot_kinase_dom"/>
</dbReference>
<name>A0A9Q0J1H3_9ROSI</name>
<reference evidence="4" key="2">
    <citation type="journal article" date="2023" name="Plants (Basel)">
        <title>Annotation of the Turnera subulata (Passifloraceae) Draft Genome Reveals the S-Locus Evolved after the Divergence of Turneroideae from Passifloroideae in a Stepwise Manner.</title>
        <authorList>
            <person name="Henning P.M."/>
            <person name="Roalson E.H."/>
            <person name="Mir W."/>
            <person name="McCubbin A.G."/>
            <person name="Shore J.S."/>
        </authorList>
    </citation>
    <scope>NUCLEOTIDE SEQUENCE</scope>
    <source>
        <strain evidence="4">F60SS</strain>
    </source>
</reference>
<proteinExistence type="predicted"/>
<feature type="domain" description="Protein kinase" evidence="3">
    <location>
        <begin position="34"/>
        <end position="334"/>
    </location>
</feature>
<dbReference type="OrthoDB" id="1711336at2759"/>
<dbReference type="Proteomes" id="UP001141552">
    <property type="component" value="Unassembled WGS sequence"/>
</dbReference>
<dbReference type="AlphaFoldDB" id="A0A9Q0J1H3"/>
<comment type="subcellular location">
    <subcellularLocation>
        <location evidence="1">Cell membrane</location>
    </subcellularLocation>
</comment>
<feature type="non-terminal residue" evidence="4">
    <location>
        <position position="1"/>
    </location>
</feature>
<comment type="caution">
    <text evidence="4">The sequence shown here is derived from an EMBL/GenBank/DDBJ whole genome shotgun (WGS) entry which is preliminary data.</text>
</comment>
<evidence type="ECO:0000313" key="4">
    <source>
        <dbReference type="EMBL" id="KAJ4824250.1"/>
    </source>
</evidence>
<gene>
    <name evidence="4" type="ORF">Tsubulata_027850</name>
</gene>
<reference evidence="4" key="1">
    <citation type="submission" date="2022-02" db="EMBL/GenBank/DDBJ databases">
        <authorList>
            <person name="Henning P.M."/>
            <person name="McCubbin A.G."/>
            <person name="Shore J.S."/>
        </authorList>
    </citation>
    <scope>NUCLEOTIDE SEQUENCE</scope>
    <source>
        <strain evidence="4">F60SS</strain>
        <tissue evidence="4">Leaves</tissue>
    </source>
</reference>
<keyword evidence="2" id="KW-0472">Membrane</keyword>
<dbReference type="InterPro" id="IPR050823">
    <property type="entry name" value="Plant_Ser_Thr_Prot_Kinase"/>
</dbReference>
<dbReference type="SUPFAM" id="SSF56112">
    <property type="entry name" value="Protein kinase-like (PK-like)"/>
    <property type="match status" value="2"/>
</dbReference>
<dbReference type="Gene3D" id="3.30.200.20">
    <property type="entry name" value="Phosphorylase Kinase, domain 1"/>
    <property type="match status" value="2"/>
</dbReference>
<dbReference type="Pfam" id="PF00069">
    <property type="entry name" value="Pkinase"/>
    <property type="match status" value="1"/>
</dbReference>
<feature type="domain" description="Protein kinase" evidence="3">
    <location>
        <begin position="385"/>
        <end position="684"/>
    </location>
</feature>
<dbReference type="PROSITE" id="PS50011">
    <property type="entry name" value="PROTEIN_KINASE_DOM"/>
    <property type="match status" value="2"/>
</dbReference>
<evidence type="ECO:0000313" key="5">
    <source>
        <dbReference type="Proteomes" id="UP001141552"/>
    </source>
</evidence>
<protein>
    <recommendedName>
        <fullName evidence="3">Protein kinase domain-containing protein</fullName>
    </recommendedName>
</protein>
<dbReference type="EMBL" id="JAKUCV010007230">
    <property type="protein sequence ID" value="KAJ4824250.1"/>
    <property type="molecule type" value="Genomic_DNA"/>
</dbReference>
<dbReference type="GO" id="GO:0004672">
    <property type="term" value="F:protein kinase activity"/>
    <property type="evidence" value="ECO:0007669"/>
    <property type="project" value="InterPro"/>
</dbReference>